<organism evidence="2 3">
    <name type="scientific">Stenomitos frigidus ULC18</name>
    <dbReference type="NCBI Taxonomy" id="2107698"/>
    <lineage>
        <taxon>Bacteria</taxon>
        <taxon>Bacillati</taxon>
        <taxon>Cyanobacteriota</taxon>
        <taxon>Cyanophyceae</taxon>
        <taxon>Leptolyngbyales</taxon>
        <taxon>Leptolyngbyaceae</taxon>
        <taxon>Stenomitos</taxon>
    </lineage>
</organism>
<reference evidence="2 3" key="2">
    <citation type="submission" date="2018-03" db="EMBL/GenBank/DDBJ databases">
        <title>The ancient ancestry and fast evolution of plastids.</title>
        <authorList>
            <person name="Moore K.R."/>
            <person name="Magnabosco C."/>
            <person name="Momper L."/>
            <person name="Gold D.A."/>
            <person name="Bosak T."/>
            <person name="Fournier G.P."/>
        </authorList>
    </citation>
    <scope>NUCLEOTIDE SEQUENCE [LARGE SCALE GENOMIC DNA]</scope>
    <source>
        <strain evidence="2 3">ULC18</strain>
    </source>
</reference>
<keyword evidence="3" id="KW-1185">Reference proteome</keyword>
<dbReference type="InterPro" id="IPR030489">
    <property type="entry name" value="TR_Rrf2-type_CS"/>
</dbReference>
<dbReference type="PROSITE" id="PS51197">
    <property type="entry name" value="HTH_RRF2_2"/>
    <property type="match status" value="1"/>
</dbReference>
<comment type="caution">
    <text evidence="2">The sequence shown here is derived from an EMBL/GenBank/DDBJ whole genome shotgun (WGS) entry which is preliminary data.</text>
</comment>
<dbReference type="RefSeq" id="WP_106256661.1">
    <property type="nucleotide sequence ID" value="NZ_CAWNSW010000088.1"/>
</dbReference>
<dbReference type="PANTHER" id="PTHR33221">
    <property type="entry name" value="WINGED HELIX-TURN-HELIX TRANSCRIPTIONAL REGULATOR, RRF2 FAMILY"/>
    <property type="match status" value="1"/>
</dbReference>
<protein>
    <submittedName>
        <fullName evidence="2">Transcriptional regulator</fullName>
    </submittedName>
</protein>
<dbReference type="PROSITE" id="PS01332">
    <property type="entry name" value="HTH_RRF2_1"/>
    <property type="match status" value="1"/>
</dbReference>
<dbReference type="GO" id="GO:0005829">
    <property type="term" value="C:cytosol"/>
    <property type="evidence" value="ECO:0007669"/>
    <property type="project" value="TreeGrafter"/>
</dbReference>
<dbReference type="PANTHER" id="PTHR33221:SF5">
    <property type="entry name" value="HTH-TYPE TRANSCRIPTIONAL REGULATOR ISCR"/>
    <property type="match status" value="1"/>
</dbReference>
<dbReference type="Gene3D" id="1.10.10.10">
    <property type="entry name" value="Winged helix-like DNA-binding domain superfamily/Winged helix DNA-binding domain"/>
    <property type="match status" value="1"/>
</dbReference>
<dbReference type="SUPFAM" id="SSF46785">
    <property type="entry name" value="Winged helix' DNA-binding domain"/>
    <property type="match status" value="1"/>
</dbReference>
<name>A0A2T1E7S6_9CYAN</name>
<dbReference type="NCBIfam" id="TIGR00738">
    <property type="entry name" value="rrf2_super"/>
    <property type="match status" value="1"/>
</dbReference>
<dbReference type="AlphaFoldDB" id="A0A2T1E7S6"/>
<dbReference type="GO" id="GO:0003700">
    <property type="term" value="F:DNA-binding transcription factor activity"/>
    <property type="evidence" value="ECO:0007669"/>
    <property type="project" value="TreeGrafter"/>
</dbReference>
<reference evidence="3" key="1">
    <citation type="submission" date="2018-02" db="EMBL/GenBank/DDBJ databases">
        <authorList>
            <person name="Moore K."/>
            <person name="Momper L."/>
        </authorList>
    </citation>
    <scope>NUCLEOTIDE SEQUENCE [LARGE SCALE GENOMIC DNA]</scope>
    <source>
        <strain evidence="3">ULC18</strain>
    </source>
</reference>
<dbReference type="InterPro" id="IPR036388">
    <property type="entry name" value="WH-like_DNA-bd_sf"/>
</dbReference>
<dbReference type="EMBL" id="PVWK01000074">
    <property type="protein sequence ID" value="PSB28778.1"/>
    <property type="molecule type" value="Genomic_DNA"/>
</dbReference>
<dbReference type="OrthoDB" id="9808360at2"/>
<evidence type="ECO:0000313" key="3">
    <source>
        <dbReference type="Proteomes" id="UP000239576"/>
    </source>
</evidence>
<dbReference type="GO" id="GO:0003677">
    <property type="term" value="F:DNA binding"/>
    <property type="evidence" value="ECO:0007669"/>
    <property type="project" value="UniProtKB-KW"/>
</dbReference>
<dbReference type="Proteomes" id="UP000239576">
    <property type="component" value="Unassembled WGS sequence"/>
</dbReference>
<accession>A0A2T1E7S6</accession>
<sequence length="157" mass="17659">MPDVTLNRDRHFAFLELSSRVEYALLALLELASHSGDTTPLTIGQITAKQPIPDRYLEQILTGLRRDGIVQSQRGAKGGYVLARKPRQVSLLDVVASVEGDRKEKDHTNAVTLEKDVIHEVWQQASSASEAILSRCTLQDLCQQRDARQQTQPMYYI</sequence>
<gene>
    <name evidence="2" type="ORF">C7B82_12680</name>
</gene>
<dbReference type="Pfam" id="PF02082">
    <property type="entry name" value="Rrf2"/>
    <property type="match status" value="1"/>
</dbReference>
<dbReference type="InterPro" id="IPR000944">
    <property type="entry name" value="Tscrpt_reg_Rrf2"/>
</dbReference>
<keyword evidence="1" id="KW-0238">DNA-binding</keyword>
<evidence type="ECO:0000313" key="2">
    <source>
        <dbReference type="EMBL" id="PSB28778.1"/>
    </source>
</evidence>
<dbReference type="InterPro" id="IPR036390">
    <property type="entry name" value="WH_DNA-bd_sf"/>
</dbReference>
<proteinExistence type="predicted"/>
<evidence type="ECO:0000256" key="1">
    <source>
        <dbReference type="ARBA" id="ARBA00023125"/>
    </source>
</evidence>